<gene>
    <name evidence="1" type="ORF">Syun_030298</name>
</gene>
<name>A0AAP0E796_9MAGN</name>
<evidence type="ECO:0000313" key="1">
    <source>
        <dbReference type="EMBL" id="KAK9087904.1"/>
    </source>
</evidence>
<proteinExistence type="predicted"/>
<dbReference type="AlphaFoldDB" id="A0AAP0E796"/>
<evidence type="ECO:0000313" key="2">
    <source>
        <dbReference type="Proteomes" id="UP001420932"/>
    </source>
</evidence>
<keyword evidence="2" id="KW-1185">Reference proteome</keyword>
<organism evidence="1 2">
    <name type="scientific">Stephania yunnanensis</name>
    <dbReference type="NCBI Taxonomy" id="152371"/>
    <lineage>
        <taxon>Eukaryota</taxon>
        <taxon>Viridiplantae</taxon>
        <taxon>Streptophyta</taxon>
        <taxon>Embryophyta</taxon>
        <taxon>Tracheophyta</taxon>
        <taxon>Spermatophyta</taxon>
        <taxon>Magnoliopsida</taxon>
        <taxon>Ranunculales</taxon>
        <taxon>Menispermaceae</taxon>
        <taxon>Menispermoideae</taxon>
        <taxon>Cissampelideae</taxon>
        <taxon>Stephania</taxon>
    </lineage>
</organism>
<protein>
    <submittedName>
        <fullName evidence="1">Uncharacterized protein</fullName>
    </submittedName>
</protein>
<dbReference type="Proteomes" id="UP001420932">
    <property type="component" value="Unassembled WGS sequence"/>
</dbReference>
<comment type="caution">
    <text evidence="1">The sequence shown here is derived from an EMBL/GenBank/DDBJ whole genome shotgun (WGS) entry which is preliminary data.</text>
</comment>
<accession>A0AAP0E796</accession>
<sequence>MNSPHIFPTLSCIGTLVFVSKKASRGVMPIVISSKGEQPWSSMLFLFPAPPNCSCKFCNPDRSLSKLSLVVPKWMTKARDLVPVSSAITPWFLSKNSSAS</sequence>
<reference evidence="1 2" key="1">
    <citation type="submission" date="2024-01" db="EMBL/GenBank/DDBJ databases">
        <title>Genome assemblies of Stephania.</title>
        <authorList>
            <person name="Yang L."/>
        </authorList>
    </citation>
    <scope>NUCLEOTIDE SEQUENCE [LARGE SCALE GENOMIC DNA]</scope>
    <source>
        <strain evidence="1">YNDBR</strain>
        <tissue evidence="1">Leaf</tissue>
    </source>
</reference>
<dbReference type="EMBL" id="JBBNAF010000013">
    <property type="protein sequence ID" value="KAK9087904.1"/>
    <property type="molecule type" value="Genomic_DNA"/>
</dbReference>